<gene>
    <name evidence="1" type="ORF">SAMN05661044_01362</name>
</gene>
<evidence type="ECO:0000313" key="1">
    <source>
        <dbReference type="EMBL" id="SEK86468.1"/>
    </source>
</evidence>
<accession>A0A1H7KI52</accession>
<organism evidence="1 2">
    <name type="scientific">Olivibacter domesticus</name>
    <name type="common">Pseudosphingobacterium domesticum</name>
    <dbReference type="NCBI Taxonomy" id="407022"/>
    <lineage>
        <taxon>Bacteria</taxon>
        <taxon>Pseudomonadati</taxon>
        <taxon>Bacteroidota</taxon>
        <taxon>Sphingobacteriia</taxon>
        <taxon>Sphingobacteriales</taxon>
        <taxon>Sphingobacteriaceae</taxon>
        <taxon>Olivibacter</taxon>
    </lineage>
</organism>
<name>A0A1H7KI52_OLID1</name>
<sequence>MQKRYLSLFFATSHLALILLYNVHSILSAHGYRLLEPCFRAIEKFPITRQYLIWSGTETVYGFFAPTVGSQQVLLFHSKEDGSNSSEFIDYPLFNTSEAKFRYISFLDQLEDKLRSKDPRIQAYGRALLKGLVNRYRRNPGAVPIESLSIYVVIQPRLAAPATQNIYKKIYHLSM</sequence>
<reference evidence="2" key="1">
    <citation type="submission" date="2016-10" db="EMBL/GenBank/DDBJ databases">
        <authorList>
            <person name="Varghese N."/>
            <person name="Submissions S."/>
        </authorList>
    </citation>
    <scope>NUCLEOTIDE SEQUENCE [LARGE SCALE GENOMIC DNA]</scope>
    <source>
        <strain evidence="2">DSM 18733</strain>
    </source>
</reference>
<dbReference type="Proteomes" id="UP000199421">
    <property type="component" value="Unassembled WGS sequence"/>
</dbReference>
<evidence type="ECO:0000313" key="2">
    <source>
        <dbReference type="Proteomes" id="UP000199421"/>
    </source>
</evidence>
<keyword evidence="2" id="KW-1185">Reference proteome</keyword>
<dbReference type="EMBL" id="FOAF01000001">
    <property type="protein sequence ID" value="SEK86468.1"/>
    <property type="molecule type" value="Genomic_DNA"/>
</dbReference>
<proteinExistence type="predicted"/>
<protein>
    <submittedName>
        <fullName evidence="1">Uncharacterized protein</fullName>
    </submittedName>
</protein>
<dbReference type="AlphaFoldDB" id="A0A1H7KI52"/>
<dbReference type="RefSeq" id="WP_093320697.1">
    <property type="nucleotide sequence ID" value="NZ_JBHSRK010000017.1"/>
</dbReference>
<dbReference type="OrthoDB" id="800018at2"/>
<dbReference type="STRING" id="407022.SAMN05661044_01362"/>